<accession>A0ABX8D9M3</accession>
<reference evidence="1 2" key="1">
    <citation type="submission" date="2021-05" db="EMBL/GenBank/DDBJ databases">
        <title>Novel species in genus Cellulomonas.</title>
        <authorList>
            <person name="Zhang G."/>
        </authorList>
    </citation>
    <scope>NUCLEOTIDE SEQUENCE [LARGE SCALE GENOMIC DNA]</scope>
    <source>
        <strain evidence="2">zg-ZUI222</strain>
    </source>
</reference>
<sequence>MVLSLGFAVLAILLVLVVAAATGVHLDRKRLLAVADLAALSAADQVGARYFAEPGDAGGVPLTDAAVRAAVEQYVRDHPDPAARWDAVRVLEASTPDGRTAVVRLGAVTRPVLVTWVLAPWTDGIALEAEGAARAS</sequence>
<proteinExistence type="predicted"/>
<evidence type="ECO:0008006" key="3">
    <source>
        <dbReference type="Google" id="ProtNLM"/>
    </source>
</evidence>
<evidence type="ECO:0000313" key="1">
    <source>
        <dbReference type="EMBL" id="QVI64133.1"/>
    </source>
</evidence>
<keyword evidence="2" id="KW-1185">Reference proteome</keyword>
<gene>
    <name evidence="1" type="ORF">KG103_06355</name>
</gene>
<organism evidence="1 2">
    <name type="scientific">Cellulomonas wangleii</name>
    <dbReference type="NCBI Taxonomy" id="2816956"/>
    <lineage>
        <taxon>Bacteria</taxon>
        <taxon>Bacillati</taxon>
        <taxon>Actinomycetota</taxon>
        <taxon>Actinomycetes</taxon>
        <taxon>Micrococcales</taxon>
        <taxon>Cellulomonadaceae</taxon>
        <taxon>Cellulomonas</taxon>
    </lineage>
</organism>
<dbReference type="Proteomes" id="UP000677804">
    <property type="component" value="Chromosome"/>
</dbReference>
<evidence type="ECO:0000313" key="2">
    <source>
        <dbReference type="Proteomes" id="UP000677804"/>
    </source>
</evidence>
<dbReference type="EMBL" id="CP074405">
    <property type="protein sequence ID" value="QVI64133.1"/>
    <property type="molecule type" value="Genomic_DNA"/>
</dbReference>
<protein>
    <recommendedName>
        <fullName evidence="3">Flp pilus-assembly TadG-like N-terminal domain-containing protein</fullName>
    </recommendedName>
</protein>
<name>A0ABX8D9M3_9CELL</name>